<dbReference type="Proteomes" id="UP000887568">
    <property type="component" value="Unplaced"/>
</dbReference>
<dbReference type="GeneID" id="119729460"/>
<evidence type="ECO:0000313" key="3">
    <source>
        <dbReference type="Proteomes" id="UP000887568"/>
    </source>
</evidence>
<name>A0A914A288_PATMI</name>
<dbReference type="AlphaFoldDB" id="A0A914A288"/>
<keyword evidence="3" id="KW-1185">Reference proteome</keyword>
<dbReference type="RefSeq" id="XP_038057952.1">
    <property type="nucleotide sequence ID" value="XM_038202024.1"/>
</dbReference>
<accession>A0A914A288</accession>
<organism evidence="2 3">
    <name type="scientific">Patiria miniata</name>
    <name type="common">Bat star</name>
    <name type="synonym">Asterina miniata</name>
    <dbReference type="NCBI Taxonomy" id="46514"/>
    <lineage>
        <taxon>Eukaryota</taxon>
        <taxon>Metazoa</taxon>
        <taxon>Echinodermata</taxon>
        <taxon>Eleutherozoa</taxon>
        <taxon>Asterozoa</taxon>
        <taxon>Asteroidea</taxon>
        <taxon>Valvatacea</taxon>
        <taxon>Valvatida</taxon>
        <taxon>Asterinidae</taxon>
        <taxon>Patiria</taxon>
    </lineage>
</organism>
<dbReference type="OrthoDB" id="10333657at2759"/>
<keyword evidence="1" id="KW-0732">Signal</keyword>
<dbReference type="EnsemblMetazoa" id="XM_038202024.1">
    <property type="protein sequence ID" value="XP_038057952.1"/>
    <property type="gene ID" value="LOC119729460"/>
</dbReference>
<sequence length="174" mass="19328">MNTCVLKSWWILLCVLAATAMASPYGRFMENYSDDQDSRGLFREEAFVLNKRDKPTPNSVARLARMHSTVGIGKRDAHDAFLEEMSKLGGERTDGGEEERNTGSSNVPSAEVNVVSIDKFANDVSQLFEVFRTCPHALKYVTDSEGTWDASQLKDLLNTCLNVAVLARRMSSLS</sequence>
<evidence type="ECO:0000256" key="1">
    <source>
        <dbReference type="SAM" id="SignalP"/>
    </source>
</evidence>
<dbReference type="OMA" id="FEVFRTC"/>
<proteinExistence type="predicted"/>
<feature type="signal peptide" evidence="1">
    <location>
        <begin position="1"/>
        <end position="22"/>
    </location>
</feature>
<protein>
    <submittedName>
        <fullName evidence="2">Uncharacterized protein</fullName>
    </submittedName>
</protein>
<reference evidence="2" key="1">
    <citation type="submission" date="2022-11" db="UniProtKB">
        <authorList>
            <consortium name="EnsemblMetazoa"/>
        </authorList>
    </citation>
    <scope>IDENTIFICATION</scope>
</reference>
<feature type="chain" id="PRO_5036906230" evidence="1">
    <location>
        <begin position="23"/>
        <end position="174"/>
    </location>
</feature>
<evidence type="ECO:0000313" key="2">
    <source>
        <dbReference type="EnsemblMetazoa" id="XP_038057952.1"/>
    </source>
</evidence>